<feature type="transmembrane region" description="Helical" evidence="1">
    <location>
        <begin position="24"/>
        <end position="43"/>
    </location>
</feature>
<keyword evidence="1" id="KW-0812">Transmembrane</keyword>
<name>A0ABW1F3N7_9ACTN</name>
<evidence type="ECO:0000313" key="3">
    <source>
        <dbReference type="Proteomes" id="UP001596067"/>
    </source>
</evidence>
<feature type="transmembrane region" description="Helical" evidence="1">
    <location>
        <begin position="87"/>
        <end position="107"/>
    </location>
</feature>
<gene>
    <name evidence="2" type="ORF">ACFP0N_26650</name>
</gene>
<keyword evidence="1" id="KW-1133">Transmembrane helix</keyword>
<dbReference type="RefSeq" id="WP_313763537.1">
    <property type="nucleotide sequence ID" value="NZ_BAAAVH010000113.1"/>
</dbReference>
<feature type="transmembrane region" description="Helical" evidence="1">
    <location>
        <begin position="49"/>
        <end position="75"/>
    </location>
</feature>
<evidence type="ECO:0008006" key="4">
    <source>
        <dbReference type="Google" id="ProtNLM"/>
    </source>
</evidence>
<dbReference type="Proteomes" id="UP001596067">
    <property type="component" value="Unassembled WGS sequence"/>
</dbReference>
<accession>A0ABW1F3N7</accession>
<feature type="transmembrane region" description="Helical" evidence="1">
    <location>
        <begin position="113"/>
        <end position="135"/>
    </location>
</feature>
<sequence>MSANTVAAARTTAPAARLTTLRRLLALDAVVTGGNGLAYLALAGPLGDLLGAGTTTMVDLGAFLLVYGLAVGVLAARRQPPVLAVRAVIDANLVWPVLSLVAMELWLEPTTAGLVWIPLQAATVLGFAVLQFAALRKVRAAER</sequence>
<reference evidence="3" key="1">
    <citation type="journal article" date="2019" name="Int. J. Syst. Evol. Microbiol.">
        <title>The Global Catalogue of Microorganisms (GCM) 10K type strain sequencing project: providing services to taxonomists for standard genome sequencing and annotation.</title>
        <authorList>
            <consortium name="The Broad Institute Genomics Platform"/>
            <consortium name="The Broad Institute Genome Sequencing Center for Infectious Disease"/>
            <person name="Wu L."/>
            <person name="Ma J."/>
        </authorList>
    </citation>
    <scope>NUCLEOTIDE SEQUENCE [LARGE SCALE GENOMIC DNA]</scope>
    <source>
        <strain evidence="3">CGMCC 4.1469</strain>
    </source>
</reference>
<organism evidence="2 3">
    <name type="scientific">Kitasatospora aburaviensis</name>
    <dbReference type="NCBI Taxonomy" id="67265"/>
    <lineage>
        <taxon>Bacteria</taxon>
        <taxon>Bacillati</taxon>
        <taxon>Actinomycetota</taxon>
        <taxon>Actinomycetes</taxon>
        <taxon>Kitasatosporales</taxon>
        <taxon>Streptomycetaceae</taxon>
        <taxon>Kitasatospora</taxon>
    </lineage>
</organism>
<comment type="caution">
    <text evidence="2">The sequence shown here is derived from an EMBL/GenBank/DDBJ whole genome shotgun (WGS) entry which is preliminary data.</text>
</comment>
<evidence type="ECO:0000256" key="1">
    <source>
        <dbReference type="SAM" id="Phobius"/>
    </source>
</evidence>
<keyword evidence="1" id="KW-0472">Membrane</keyword>
<dbReference type="EMBL" id="JBHSOD010000041">
    <property type="protein sequence ID" value="MFC5888552.1"/>
    <property type="molecule type" value="Genomic_DNA"/>
</dbReference>
<keyword evidence="3" id="KW-1185">Reference proteome</keyword>
<protein>
    <recommendedName>
        <fullName evidence="4">Integral membrane protein</fullName>
    </recommendedName>
</protein>
<proteinExistence type="predicted"/>
<evidence type="ECO:0000313" key="2">
    <source>
        <dbReference type="EMBL" id="MFC5888552.1"/>
    </source>
</evidence>